<dbReference type="InterPro" id="IPR015231">
    <property type="entry name" value="DUF1934"/>
</dbReference>
<dbReference type="Gene3D" id="2.40.128.20">
    <property type="match status" value="1"/>
</dbReference>
<dbReference type="EMBL" id="CP041969">
    <property type="protein sequence ID" value="QMV42570.1"/>
    <property type="molecule type" value="Genomic_DNA"/>
</dbReference>
<evidence type="ECO:0000256" key="1">
    <source>
        <dbReference type="SAM" id="MobiDB-lite"/>
    </source>
</evidence>
<dbReference type="RefSeq" id="WP_182298682.1">
    <property type="nucleotide sequence ID" value="NZ_CP041969.1"/>
</dbReference>
<dbReference type="AlphaFoldDB" id="A0A7G5C036"/>
<dbReference type="Proteomes" id="UP000515679">
    <property type="component" value="Chromosome"/>
</dbReference>
<protein>
    <submittedName>
        <fullName evidence="2">DUF1934 domain-containing protein</fullName>
    </submittedName>
</protein>
<dbReference type="KEGG" id="cchl:FPL14_16220"/>
<name>A0A7G5C036_9BACL</name>
<gene>
    <name evidence="2" type="ORF">FPL14_16220</name>
</gene>
<evidence type="ECO:0000313" key="3">
    <source>
        <dbReference type="Proteomes" id="UP000515679"/>
    </source>
</evidence>
<proteinExistence type="predicted"/>
<accession>A0A7G5C036</accession>
<evidence type="ECO:0000313" key="2">
    <source>
        <dbReference type="EMBL" id="QMV42570.1"/>
    </source>
</evidence>
<dbReference type="Pfam" id="PF09148">
    <property type="entry name" value="DUF1934"/>
    <property type="match status" value="1"/>
</dbReference>
<sequence length="141" mass="16064">MPDKRSVTVGFRSRQEGSETQQYTLPGELYRLHGGWTLVYREAPDENGVETINTLFVHAHELRLRRRGSILVELSFRQGASLPGKMETPYGPHDVEASTSYLRIGLSESGGVVEWKYDLLMQDQTVGSFHIRLDIREEQAE</sequence>
<dbReference type="InterPro" id="IPR012674">
    <property type="entry name" value="Calycin"/>
</dbReference>
<dbReference type="SUPFAM" id="SSF50814">
    <property type="entry name" value="Lipocalins"/>
    <property type="match status" value="1"/>
</dbReference>
<keyword evidence="3" id="KW-1185">Reference proteome</keyword>
<feature type="region of interest" description="Disordered" evidence="1">
    <location>
        <begin position="1"/>
        <end position="20"/>
    </location>
</feature>
<reference evidence="2 3" key="1">
    <citation type="submission" date="2019-07" db="EMBL/GenBank/DDBJ databases">
        <authorList>
            <person name="Kim J.K."/>
            <person name="Cheong H.-M."/>
            <person name="Choi Y."/>
            <person name="Hwang K.J."/>
            <person name="Lee S."/>
            <person name="Choi C."/>
        </authorList>
    </citation>
    <scope>NUCLEOTIDE SEQUENCE [LARGE SCALE GENOMIC DNA]</scope>
    <source>
        <strain evidence="2 3">KS 22</strain>
    </source>
</reference>
<organism evidence="2 3">
    <name type="scientific">Cohnella cholangitidis</name>
    <dbReference type="NCBI Taxonomy" id="2598458"/>
    <lineage>
        <taxon>Bacteria</taxon>
        <taxon>Bacillati</taxon>
        <taxon>Bacillota</taxon>
        <taxon>Bacilli</taxon>
        <taxon>Bacillales</taxon>
        <taxon>Paenibacillaceae</taxon>
        <taxon>Cohnella</taxon>
    </lineage>
</organism>